<organism evidence="1 3">
    <name type="scientific">Rotaria sordida</name>
    <dbReference type="NCBI Taxonomy" id="392033"/>
    <lineage>
        <taxon>Eukaryota</taxon>
        <taxon>Metazoa</taxon>
        <taxon>Spiralia</taxon>
        <taxon>Gnathifera</taxon>
        <taxon>Rotifera</taxon>
        <taxon>Eurotatoria</taxon>
        <taxon>Bdelloidea</taxon>
        <taxon>Philodinida</taxon>
        <taxon>Philodinidae</taxon>
        <taxon>Rotaria</taxon>
    </lineage>
</organism>
<evidence type="ECO:0000313" key="3">
    <source>
        <dbReference type="Proteomes" id="UP000663882"/>
    </source>
</evidence>
<gene>
    <name evidence="2" type="ORF">OTI717_LOCUS20884</name>
    <name evidence="1" type="ORF">RFH988_LOCUS35357</name>
</gene>
<evidence type="ECO:0000313" key="2">
    <source>
        <dbReference type="EMBL" id="CAF3846112.1"/>
    </source>
</evidence>
<sequence>MFLLDDRETIEKKLLHILIERIINLNLDRNIRHQLIYNINKFSSYFFPVDINTIVHPRFFNYESDEESDVDDVTDDSSSDEDDFYDDIEDQILDYFDFEQFIAAMSDTSSINHPEYQNNNNNNNFF</sequence>
<dbReference type="AlphaFoldDB" id="A0A815M4I4"/>
<dbReference type="Proteomes" id="UP000663882">
    <property type="component" value="Unassembled WGS sequence"/>
</dbReference>
<evidence type="ECO:0000313" key="1">
    <source>
        <dbReference type="EMBL" id="CAF1414377.1"/>
    </source>
</evidence>
<dbReference type="Proteomes" id="UP000663823">
    <property type="component" value="Unassembled WGS sequence"/>
</dbReference>
<reference evidence="1" key="1">
    <citation type="submission" date="2021-02" db="EMBL/GenBank/DDBJ databases">
        <authorList>
            <person name="Nowell W R."/>
        </authorList>
    </citation>
    <scope>NUCLEOTIDE SEQUENCE</scope>
</reference>
<dbReference type="EMBL" id="CAJOAX010003288">
    <property type="protein sequence ID" value="CAF3846112.1"/>
    <property type="molecule type" value="Genomic_DNA"/>
</dbReference>
<proteinExistence type="predicted"/>
<dbReference type="EMBL" id="CAJNOO010005337">
    <property type="protein sequence ID" value="CAF1414377.1"/>
    <property type="molecule type" value="Genomic_DNA"/>
</dbReference>
<comment type="caution">
    <text evidence="1">The sequence shown here is derived from an EMBL/GenBank/DDBJ whole genome shotgun (WGS) entry which is preliminary data.</text>
</comment>
<accession>A0A815M4I4</accession>
<name>A0A815M4I4_9BILA</name>
<protein>
    <submittedName>
        <fullName evidence="1">Uncharacterized protein</fullName>
    </submittedName>
</protein>